<gene>
    <name evidence="1" type="ORF">M421DRAFT_354131</name>
</gene>
<name>A0A6A5R9P8_9PLEO</name>
<evidence type="ECO:0000313" key="1">
    <source>
        <dbReference type="EMBL" id="KAF1922557.1"/>
    </source>
</evidence>
<dbReference type="AlphaFoldDB" id="A0A6A5R9P8"/>
<evidence type="ECO:0000313" key="2">
    <source>
        <dbReference type="Proteomes" id="UP000800082"/>
    </source>
</evidence>
<dbReference type="RefSeq" id="XP_033442810.1">
    <property type="nucleotide sequence ID" value="XM_033589597.1"/>
</dbReference>
<dbReference type="Proteomes" id="UP000800082">
    <property type="component" value="Unassembled WGS sequence"/>
</dbReference>
<sequence length="96" mass="10453">MFIHMGTCASRCSLPCCKPYTVFLSFLRRGPSSAIAAKNSTVAAEPCLVICSLPFGCNVDHGTDSSRARSRGSPEYFKSFLCWTSNSLLPSLRRSP</sequence>
<dbReference type="GeneID" id="54347245"/>
<accession>A0A6A5R9P8</accession>
<dbReference type="EMBL" id="ML979022">
    <property type="protein sequence ID" value="KAF1922557.1"/>
    <property type="molecule type" value="Genomic_DNA"/>
</dbReference>
<keyword evidence="2" id="KW-1185">Reference proteome</keyword>
<proteinExistence type="predicted"/>
<reference evidence="1" key="1">
    <citation type="journal article" date="2020" name="Stud. Mycol.">
        <title>101 Dothideomycetes genomes: a test case for predicting lifestyles and emergence of pathogens.</title>
        <authorList>
            <person name="Haridas S."/>
            <person name="Albert R."/>
            <person name="Binder M."/>
            <person name="Bloem J."/>
            <person name="Labutti K."/>
            <person name="Salamov A."/>
            <person name="Andreopoulos B."/>
            <person name="Baker S."/>
            <person name="Barry K."/>
            <person name="Bills G."/>
            <person name="Bluhm B."/>
            <person name="Cannon C."/>
            <person name="Castanera R."/>
            <person name="Culley D."/>
            <person name="Daum C."/>
            <person name="Ezra D."/>
            <person name="Gonzalez J."/>
            <person name="Henrissat B."/>
            <person name="Kuo A."/>
            <person name="Liang C."/>
            <person name="Lipzen A."/>
            <person name="Lutzoni F."/>
            <person name="Magnuson J."/>
            <person name="Mondo S."/>
            <person name="Nolan M."/>
            <person name="Ohm R."/>
            <person name="Pangilinan J."/>
            <person name="Park H.-J."/>
            <person name="Ramirez L."/>
            <person name="Alfaro M."/>
            <person name="Sun H."/>
            <person name="Tritt A."/>
            <person name="Yoshinaga Y."/>
            <person name="Zwiers L.-H."/>
            <person name="Turgeon B."/>
            <person name="Goodwin S."/>
            <person name="Spatafora J."/>
            <person name="Crous P."/>
            <person name="Grigoriev I."/>
        </authorList>
    </citation>
    <scope>NUCLEOTIDE SEQUENCE</scope>
    <source>
        <strain evidence="1">CBS 183.55</strain>
    </source>
</reference>
<protein>
    <submittedName>
        <fullName evidence="1">Uncharacterized protein</fullName>
    </submittedName>
</protein>
<organism evidence="1 2">
    <name type="scientific">Didymella exigua CBS 183.55</name>
    <dbReference type="NCBI Taxonomy" id="1150837"/>
    <lineage>
        <taxon>Eukaryota</taxon>
        <taxon>Fungi</taxon>
        <taxon>Dikarya</taxon>
        <taxon>Ascomycota</taxon>
        <taxon>Pezizomycotina</taxon>
        <taxon>Dothideomycetes</taxon>
        <taxon>Pleosporomycetidae</taxon>
        <taxon>Pleosporales</taxon>
        <taxon>Pleosporineae</taxon>
        <taxon>Didymellaceae</taxon>
        <taxon>Didymella</taxon>
    </lineage>
</organism>